<sequence>MVIVMVTKYCCSVEIVFQMRRDLRNKLTLLRLLVPDSELEIAWEALPAVSSDCDHCLSKLNFLVFRADPTFQARTCLVGVSIDHIR</sequence>
<reference evidence="2" key="1">
    <citation type="journal article" date="2015" name="Nat. Genet.">
        <title>The genome and transcriptome of the zoonotic hookworm Ancylostoma ceylanicum identify infection-specific gene families.</title>
        <authorList>
            <person name="Schwarz E.M."/>
            <person name="Hu Y."/>
            <person name="Antoshechkin I."/>
            <person name="Miller M.M."/>
            <person name="Sternberg P.W."/>
            <person name="Aroian R.V."/>
        </authorList>
    </citation>
    <scope>NUCLEOTIDE SEQUENCE</scope>
    <source>
        <strain evidence="2">HY135</strain>
    </source>
</reference>
<name>A0A016U7T2_9BILA</name>
<protein>
    <submittedName>
        <fullName evidence="1">Uncharacterized protein</fullName>
    </submittedName>
</protein>
<comment type="caution">
    <text evidence="1">The sequence shown here is derived from an EMBL/GenBank/DDBJ whole genome shotgun (WGS) entry which is preliminary data.</text>
</comment>
<proteinExistence type="predicted"/>
<keyword evidence="2" id="KW-1185">Reference proteome</keyword>
<gene>
    <name evidence="1" type="primary">Acey_s0053.g2364</name>
    <name evidence="1" type="ORF">Y032_0053g2364</name>
</gene>
<accession>A0A016U7T2</accession>
<evidence type="ECO:0000313" key="1">
    <source>
        <dbReference type="EMBL" id="EYC10912.1"/>
    </source>
</evidence>
<evidence type="ECO:0000313" key="2">
    <source>
        <dbReference type="Proteomes" id="UP000024635"/>
    </source>
</evidence>
<dbReference type="EMBL" id="JARK01001389">
    <property type="protein sequence ID" value="EYC10912.1"/>
    <property type="molecule type" value="Genomic_DNA"/>
</dbReference>
<dbReference type="AlphaFoldDB" id="A0A016U7T2"/>
<dbReference type="Proteomes" id="UP000024635">
    <property type="component" value="Unassembled WGS sequence"/>
</dbReference>
<organism evidence="1 2">
    <name type="scientific">Ancylostoma ceylanicum</name>
    <dbReference type="NCBI Taxonomy" id="53326"/>
    <lineage>
        <taxon>Eukaryota</taxon>
        <taxon>Metazoa</taxon>
        <taxon>Ecdysozoa</taxon>
        <taxon>Nematoda</taxon>
        <taxon>Chromadorea</taxon>
        <taxon>Rhabditida</taxon>
        <taxon>Rhabditina</taxon>
        <taxon>Rhabditomorpha</taxon>
        <taxon>Strongyloidea</taxon>
        <taxon>Ancylostomatidae</taxon>
        <taxon>Ancylostomatinae</taxon>
        <taxon>Ancylostoma</taxon>
    </lineage>
</organism>